<keyword evidence="2" id="KW-1185">Reference proteome</keyword>
<evidence type="ECO:0000313" key="2">
    <source>
        <dbReference type="Proteomes" id="UP001186974"/>
    </source>
</evidence>
<dbReference type="Proteomes" id="UP001186974">
    <property type="component" value="Unassembled WGS sequence"/>
</dbReference>
<name>A0ACC3DAX5_9PEZI</name>
<reference evidence="1" key="1">
    <citation type="submission" date="2024-09" db="EMBL/GenBank/DDBJ databases">
        <title>Black Yeasts Isolated from many extreme environments.</title>
        <authorList>
            <person name="Coleine C."/>
            <person name="Stajich J.E."/>
            <person name="Selbmann L."/>
        </authorList>
    </citation>
    <scope>NUCLEOTIDE SEQUENCE</scope>
    <source>
        <strain evidence="1">CCFEE 5737</strain>
    </source>
</reference>
<organism evidence="1 2">
    <name type="scientific">Coniosporium uncinatum</name>
    <dbReference type="NCBI Taxonomy" id="93489"/>
    <lineage>
        <taxon>Eukaryota</taxon>
        <taxon>Fungi</taxon>
        <taxon>Dikarya</taxon>
        <taxon>Ascomycota</taxon>
        <taxon>Pezizomycotina</taxon>
        <taxon>Dothideomycetes</taxon>
        <taxon>Dothideomycetes incertae sedis</taxon>
        <taxon>Coniosporium</taxon>
    </lineage>
</organism>
<sequence>WVFSNQLASSASSGHAVYRTNSTKRKSGYTWNISYGDGSGASGNVYADKVVIGAVTATSQAVEAATSVSSQFTADTNNDGLVGLAFSSINTVRPYPQTTFFDTVKGGLSQKLFTATLKAGKPGSYDFGFINSTKYKGSIVYVPVDSSQGFWEFTADGYSVGGGASSGASINAIADTGTSLLLLDDSIVDDYWSRVNGAVYNDNQGGYTFPCSATLPTFSFVISGKAITAPGRYLNFGSITRTTCFGGLQSNSGIGFSIIGDVFLKATFVVFDMSQSTPRLGWAQQA</sequence>
<protein>
    <submittedName>
        <fullName evidence="1">Uncharacterized protein</fullName>
    </submittedName>
</protein>
<dbReference type="EMBL" id="JAWDJW010006523">
    <property type="protein sequence ID" value="KAK3064404.1"/>
    <property type="molecule type" value="Genomic_DNA"/>
</dbReference>
<accession>A0ACC3DAX5</accession>
<evidence type="ECO:0000313" key="1">
    <source>
        <dbReference type="EMBL" id="KAK3064404.1"/>
    </source>
</evidence>
<feature type="non-terminal residue" evidence="1">
    <location>
        <position position="1"/>
    </location>
</feature>
<proteinExistence type="predicted"/>
<gene>
    <name evidence="1" type="ORF">LTS18_007508</name>
</gene>
<comment type="caution">
    <text evidence="1">The sequence shown here is derived from an EMBL/GenBank/DDBJ whole genome shotgun (WGS) entry which is preliminary data.</text>
</comment>